<feature type="transmembrane region" description="Helical" evidence="1">
    <location>
        <begin position="222"/>
        <end position="241"/>
    </location>
</feature>
<organism evidence="2 3">
    <name type="scientific">Reticulomyxa filosa</name>
    <dbReference type="NCBI Taxonomy" id="46433"/>
    <lineage>
        <taxon>Eukaryota</taxon>
        <taxon>Sar</taxon>
        <taxon>Rhizaria</taxon>
        <taxon>Retaria</taxon>
        <taxon>Foraminifera</taxon>
        <taxon>Monothalamids</taxon>
        <taxon>Reticulomyxidae</taxon>
        <taxon>Reticulomyxa</taxon>
    </lineage>
</organism>
<keyword evidence="1" id="KW-0812">Transmembrane</keyword>
<evidence type="ECO:0000313" key="3">
    <source>
        <dbReference type="Proteomes" id="UP000023152"/>
    </source>
</evidence>
<evidence type="ECO:0000313" key="2">
    <source>
        <dbReference type="EMBL" id="ETO30202.1"/>
    </source>
</evidence>
<feature type="transmembrane region" description="Helical" evidence="1">
    <location>
        <begin position="47"/>
        <end position="67"/>
    </location>
</feature>
<accession>X6NY34</accession>
<dbReference type="AlphaFoldDB" id="X6NY34"/>
<evidence type="ECO:0000256" key="1">
    <source>
        <dbReference type="SAM" id="Phobius"/>
    </source>
</evidence>
<feature type="transmembrane region" description="Helical" evidence="1">
    <location>
        <begin position="18"/>
        <end position="35"/>
    </location>
</feature>
<dbReference type="Proteomes" id="UP000023152">
    <property type="component" value="Unassembled WGS sequence"/>
</dbReference>
<feature type="transmembrane region" description="Helical" evidence="1">
    <location>
        <begin position="107"/>
        <end position="127"/>
    </location>
</feature>
<keyword evidence="1" id="KW-1133">Transmembrane helix</keyword>
<dbReference type="OrthoDB" id="10254418at2759"/>
<keyword evidence="1" id="KW-0472">Membrane</keyword>
<feature type="transmembrane region" description="Helical" evidence="1">
    <location>
        <begin position="154"/>
        <end position="175"/>
    </location>
</feature>
<keyword evidence="3" id="KW-1185">Reference proteome</keyword>
<reference evidence="2 3" key="1">
    <citation type="journal article" date="2013" name="Curr. Biol.">
        <title>The Genome of the Foraminiferan Reticulomyxa filosa.</title>
        <authorList>
            <person name="Glockner G."/>
            <person name="Hulsmann N."/>
            <person name="Schleicher M."/>
            <person name="Noegel A.A."/>
            <person name="Eichinger L."/>
            <person name="Gallinger C."/>
            <person name="Pawlowski J."/>
            <person name="Sierra R."/>
            <person name="Euteneuer U."/>
            <person name="Pillet L."/>
            <person name="Moustafa A."/>
            <person name="Platzer M."/>
            <person name="Groth M."/>
            <person name="Szafranski K."/>
            <person name="Schliwa M."/>
        </authorList>
    </citation>
    <scope>NUCLEOTIDE SEQUENCE [LARGE SCALE GENOMIC DNA]</scope>
</reference>
<sequence>MIDIGAFESNLEQYTRPLSSYVYPLVVAGLLGLAVQKKSASGETLAGIASGFASGGTFAFGLGVSGMCEPDKVRAFLDARSAFVDNEFTLGVTSVHKNLNKQGWDPTLAIVAGTGMCVALLTFPLSFSRLRRGALPLFASKWNVPTLTTIDKKLLIGSSIFGMFRNLYCIVLYYIILYYIILYNIMLCIIITSSIACFILIPKCCVTLYKIGSFVSLSRRLTSGWGLTLSIYVYMYIYMYISNSFEYICFDNKKMACAQVFLFLSLLYVVLKYLSLCFCASLACWNDHWNDSFTVSCCLALKKIYANLCPTFHLQMYYVLKHLQHQLNINLNLIDFLPSFNAFRFLKLFWSIKKKSSFSIFSKICKKTIKILKYLKLTKKLYDEVILKKMIEFMLKSK</sequence>
<feature type="transmembrane region" description="Helical" evidence="1">
    <location>
        <begin position="181"/>
        <end position="201"/>
    </location>
</feature>
<comment type="caution">
    <text evidence="2">The sequence shown here is derived from an EMBL/GenBank/DDBJ whole genome shotgun (WGS) entry which is preliminary data.</text>
</comment>
<dbReference type="EMBL" id="ASPP01005624">
    <property type="protein sequence ID" value="ETO30202.1"/>
    <property type="molecule type" value="Genomic_DNA"/>
</dbReference>
<feature type="transmembrane region" description="Helical" evidence="1">
    <location>
        <begin position="261"/>
        <end position="285"/>
    </location>
</feature>
<protein>
    <submittedName>
        <fullName evidence="2">Uncharacterized protein</fullName>
    </submittedName>
</protein>
<name>X6NY34_RETFI</name>
<proteinExistence type="predicted"/>
<gene>
    <name evidence="2" type="ORF">RFI_06916</name>
</gene>